<evidence type="ECO:0000256" key="1">
    <source>
        <dbReference type="SAM" id="MobiDB-lite"/>
    </source>
</evidence>
<feature type="compositionally biased region" description="Pro residues" evidence="1">
    <location>
        <begin position="471"/>
        <end position="483"/>
    </location>
</feature>
<dbReference type="PANTHER" id="PTHR37327">
    <property type="entry name" value="CHROMOSOME 1, WHOLE GENOME SHOTGUN SEQUENCE"/>
    <property type="match status" value="1"/>
</dbReference>
<accession>A0A9W8HRW8</accession>
<feature type="non-terminal residue" evidence="2">
    <location>
        <position position="870"/>
    </location>
</feature>
<dbReference type="SUPFAM" id="SSF116846">
    <property type="entry name" value="MIT domain"/>
    <property type="match status" value="1"/>
</dbReference>
<name>A0A9W8HRW8_9FUNG</name>
<reference evidence="2" key="1">
    <citation type="submission" date="2022-07" db="EMBL/GenBank/DDBJ databases">
        <title>Phylogenomic reconstructions and comparative analyses of Kickxellomycotina fungi.</title>
        <authorList>
            <person name="Reynolds N.K."/>
            <person name="Stajich J.E."/>
            <person name="Barry K."/>
            <person name="Grigoriev I.V."/>
            <person name="Crous P."/>
            <person name="Smith M.E."/>
        </authorList>
    </citation>
    <scope>NUCLEOTIDE SEQUENCE</scope>
    <source>
        <strain evidence="2">NRRL 1565</strain>
    </source>
</reference>
<feature type="compositionally biased region" description="Polar residues" evidence="1">
    <location>
        <begin position="429"/>
        <end position="438"/>
    </location>
</feature>
<feature type="region of interest" description="Disordered" evidence="1">
    <location>
        <begin position="1"/>
        <end position="44"/>
    </location>
</feature>
<feature type="compositionally biased region" description="Polar residues" evidence="1">
    <location>
        <begin position="713"/>
        <end position="737"/>
    </location>
</feature>
<protein>
    <recommendedName>
        <fullName evidence="4">MIT domain-containing protein</fullName>
    </recommendedName>
</protein>
<evidence type="ECO:0000313" key="2">
    <source>
        <dbReference type="EMBL" id="KAJ2800027.1"/>
    </source>
</evidence>
<sequence length="870" mass="92685">MRLSPATMDQSLELADQPQAAVRRETEGSQQSPEMASAEHSNGGNNTRSFRFLLTLALRKAQTAVTLDNGGHVDEAIRTYREAISMLGLVLNRTNEEDGRQRLLHFTYSDRVSVLSSLRPSAAVSTAASPNTAHPDQEPLQGQTYAFSPTMQPGSPTARDNDSNAEDPQTRAAQIRDQGVADQRLVGSTVDGNANDGSEARYTMSSAAVSPLPIPDRLQGSDVTGGNTSSTSPPTKGNVMLTMELPTVLDMDMHSDRLESPMDTNKTLPPMSDEVDATSNAQQLTTEQAVNGSSAETQSHTQQIEIAKDSIDASSIEIGSADAQAGDKTPKRKGKGKNKDSEKSSRRQSIKSQRSLPAMFGMGSKPKSENKSAPPVPPILITDHGAQKLGRRLLGVLRSDQNSSKLGASRDSSEDAGQLAAQHAGATTEPFSARQQQKVADGNAESNGPDHATLADTGHVGPASSDDEDIPPPTPAKDSPPTPAKSSAQTLTREQKRQSNAAHRLAGLFKRKPSVPEIPSPALPPKYTGEGGKAGAVMGHSPQPTHMFPKDRRLSASASTPNLFEAAAAAANSDQPALAVFAATERGVLPPMPAPPPLRPSMSASGQPVGSVDDTIGTDESNERALESTSRAGRNGSISDAASIQSTGVPRMKDSRLWRQQQLPPQQQSSRPSLRIATKSAAEVLTFVPEDAPLPSAPLTTTGADDGYRSRKSSINTTASHSLARNSGNGLTPSQQLYGRPTLFDVEEDQRSEMLEPAFDTFHPDLGPPPLKSSPLSAVWFMCTLHRSMVSNGAYLTPNMFISRRLWFQTGIRITAIEAKLSVLSQLTQSFTSIGSHLALPDLDALMATAATVHDDRRAETVPWESEDSR</sequence>
<feature type="compositionally biased region" description="Polar residues" evidence="1">
    <location>
        <begin position="627"/>
        <end position="648"/>
    </location>
</feature>
<dbReference type="AlphaFoldDB" id="A0A9W8HRW8"/>
<feature type="region of interest" description="Disordered" evidence="1">
    <location>
        <begin position="125"/>
        <end position="239"/>
    </location>
</feature>
<feature type="region of interest" description="Disordered" evidence="1">
    <location>
        <begin position="590"/>
        <end position="654"/>
    </location>
</feature>
<feature type="compositionally biased region" description="Pro residues" evidence="1">
    <location>
        <begin position="590"/>
        <end position="599"/>
    </location>
</feature>
<dbReference type="InterPro" id="IPR036181">
    <property type="entry name" value="MIT_dom_sf"/>
</dbReference>
<evidence type="ECO:0008006" key="4">
    <source>
        <dbReference type="Google" id="ProtNLM"/>
    </source>
</evidence>
<feature type="compositionally biased region" description="Polar residues" evidence="1">
    <location>
        <begin position="125"/>
        <end position="155"/>
    </location>
</feature>
<organism evidence="2 3">
    <name type="scientific">Coemansia guatemalensis</name>
    <dbReference type="NCBI Taxonomy" id="2761395"/>
    <lineage>
        <taxon>Eukaryota</taxon>
        <taxon>Fungi</taxon>
        <taxon>Fungi incertae sedis</taxon>
        <taxon>Zoopagomycota</taxon>
        <taxon>Kickxellomycotina</taxon>
        <taxon>Kickxellomycetes</taxon>
        <taxon>Kickxellales</taxon>
        <taxon>Kickxellaceae</taxon>
        <taxon>Coemansia</taxon>
    </lineage>
</organism>
<dbReference type="EMBL" id="JANBUO010001063">
    <property type="protein sequence ID" value="KAJ2800027.1"/>
    <property type="molecule type" value="Genomic_DNA"/>
</dbReference>
<comment type="caution">
    <text evidence="2">The sequence shown here is derived from an EMBL/GenBank/DDBJ whole genome shotgun (WGS) entry which is preliminary data.</text>
</comment>
<feature type="compositionally biased region" description="Polar residues" evidence="1">
    <location>
        <begin position="28"/>
        <end position="44"/>
    </location>
</feature>
<dbReference type="Gene3D" id="1.20.58.80">
    <property type="entry name" value="Phosphotransferase system, lactose/cellobiose-type IIA subunit"/>
    <property type="match status" value="1"/>
</dbReference>
<dbReference type="Proteomes" id="UP001140094">
    <property type="component" value="Unassembled WGS sequence"/>
</dbReference>
<evidence type="ECO:0000313" key="3">
    <source>
        <dbReference type="Proteomes" id="UP001140094"/>
    </source>
</evidence>
<gene>
    <name evidence="2" type="ORF">H4R20_004214</name>
</gene>
<keyword evidence="3" id="KW-1185">Reference proteome</keyword>
<dbReference type="OrthoDB" id="2245455at2759"/>
<feature type="region of interest" description="Disordered" evidence="1">
    <location>
        <begin position="695"/>
        <end position="737"/>
    </location>
</feature>
<proteinExistence type="predicted"/>
<dbReference type="PANTHER" id="PTHR37327:SF1">
    <property type="entry name" value="MICROTUBULE INTERACTING AND TRANSPORT DOMAIN-CONTAINING PROTEIN"/>
    <property type="match status" value="1"/>
</dbReference>
<feature type="region of interest" description="Disordered" evidence="1">
    <location>
        <begin position="257"/>
        <end position="279"/>
    </location>
</feature>
<feature type="region of interest" description="Disordered" evidence="1">
    <location>
        <begin position="319"/>
        <end position="556"/>
    </location>
</feature>